<accession>A0ACB9BXS6</accession>
<reference evidence="1 2" key="2">
    <citation type="journal article" date="2022" name="Mol. Ecol. Resour.">
        <title>The genomes of chicory, endive, great burdock and yacon provide insights into Asteraceae paleo-polyploidization history and plant inulin production.</title>
        <authorList>
            <person name="Fan W."/>
            <person name="Wang S."/>
            <person name="Wang H."/>
            <person name="Wang A."/>
            <person name="Jiang F."/>
            <person name="Liu H."/>
            <person name="Zhao H."/>
            <person name="Xu D."/>
            <person name="Zhang Y."/>
        </authorList>
    </citation>
    <scope>NUCLEOTIDE SEQUENCE [LARGE SCALE GENOMIC DNA]</scope>
    <source>
        <strain evidence="2">cv. Yunnan</strain>
        <tissue evidence="1">Leaves</tissue>
    </source>
</reference>
<organism evidence="1 2">
    <name type="scientific">Smallanthus sonchifolius</name>
    <dbReference type="NCBI Taxonomy" id="185202"/>
    <lineage>
        <taxon>Eukaryota</taxon>
        <taxon>Viridiplantae</taxon>
        <taxon>Streptophyta</taxon>
        <taxon>Embryophyta</taxon>
        <taxon>Tracheophyta</taxon>
        <taxon>Spermatophyta</taxon>
        <taxon>Magnoliopsida</taxon>
        <taxon>eudicotyledons</taxon>
        <taxon>Gunneridae</taxon>
        <taxon>Pentapetalae</taxon>
        <taxon>asterids</taxon>
        <taxon>campanulids</taxon>
        <taxon>Asterales</taxon>
        <taxon>Asteraceae</taxon>
        <taxon>Asteroideae</taxon>
        <taxon>Heliantheae alliance</taxon>
        <taxon>Millerieae</taxon>
        <taxon>Smallanthus</taxon>
    </lineage>
</organism>
<protein>
    <submittedName>
        <fullName evidence="1">Uncharacterized protein</fullName>
    </submittedName>
</protein>
<comment type="caution">
    <text evidence="1">The sequence shown here is derived from an EMBL/GenBank/DDBJ whole genome shotgun (WGS) entry which is preliminary data.</text>
</comment>
<dbReference type="EMBL" id="CM042039">
    <property type="protein sequence ID" value="KAI3726790.1"/>
    <property type="molecule type" value="Genomic_DNA"/>
</dbReference>
<evidence type="ECO:0000313" key="2">
    <source>
        <dbReference type="Proteomes" id="UP001056120"/>
    </source>
</evidence>
<reference evidence="2" key="1">
    <citation type="journal article" date="2022" name="Mol. Ecol. Resour.">
        <title>The genomes of chicory, endive, great burdock and yacon provide insights into Asteraceae palaeo-polyploidization history and plant inulin production.</title>
        <authorList>
            <person name="Fan W."/>
            <person name="Wang S."/>
            <person name="Wang H."/>
            <person name="Wang A."/>
            <person name="Jiang F."/>
            <person name="Liu H."/>
            <person name="Zhao H."/>
            <person name="Xu D."/>
            <person name="Zhang Y."/>
        </authorList>
    </citation>
    <scope>NUCLEOTIDE SEQUENCE [LARGE SCALE GENOMIC DNA]</scope>
    <source>
        <strain evidence="2">cv. Yunnan</strain>
    </source>
</reference>
<dbReference type="Proteomes" id="UP001056120">
    <property type="component" value="Linkage Group LG22"/>
</dbReference>
<proteinExistence type="predicted"/>
<evidence type="ECO:0000313" key="1">
    <source>
        <dbReference type="EMBL" id="KAI3726790.1"/>
    </source>
</evidence>
<keyword evidence="2" id="KW-1185">Reference proteome</keyword>
<name>A0ACB9BXS6_9ASTR</name>
<gene>
    <name evidence="1" type="ORF">L1987_66596</name>
</gene>
<sequence>MGEWIPECVGKAVSPEEEDFGGKEKSGGIMEDEGSSTSDACLESRKLDSSRGKSQETAVAGGACPDVDLEGIKNFGNDDEESSVVPTKKINRNRYHLDRPHRKKAWAPVIDRPKKRPRKAMEEDPFNLNGLLGLIPVGHLEPGEVAMEQNPVVEPYPQGGFDLNERADSEKVGSIVGNPATPGNEEGEGVQKEKPEFRPDSPMAVEVEATIEIGNSIGARVGQNGSAINLVLESIQEEGMNVVKL</sequence>